<dbReference type="PANTHER" id="PTHR38134">
    <property type="entry name" value="SLR1395 PROTEIN"/>
    <property type="match status" value="1"/>
</dbReference>
<proteinExistence type="predicted"/>
<organism evidence="1 2">
    <name type="scientific">Methanoculleus receptaculi</name>
    <dbReference type="NCBI Taxonomy" id="394967"/>
    <lineage>
        <taxon>Archaea</taxon>
        <taxon>Methanobacteriati</taxon>
        <taxon>Methanobacteriota</taxon>
        <taxon>Stenosarchaea group</taxon>
        <taxon>Methanomicrobia</taxon>
        <taxon>Methanomicrobiales</taxon>
        <taxon>Methanomicrobiaceae</taxon>
        <taxon>Methanoculleus</taxon>
    </lineage>
</organism>
<dbReference type="AlphaFoldDB" id="A0AAX4FSN3"/>
<dbReference type="InterPro" id="IPR053205">
    <property type="entry name" value="GHMP_kinase_L-arabinokinase"/>
</dbReference>
<dbReference type="PANTHER" id="PTHR38134:SF2">
    <property type="entry name" value="GALACTOKINASE"/>
    <property type="match status" value="1"/>
</dbReference>
<evidence type="ECO:0008006" key="3">
    <source>
        <dbReference type="Google" id="ProtNLM"/>
    </source>
</evidence>
<reference evidence="1 2" key="1">
    <citation type="submission" date="2023-10" db="EMBL/GenBank/DDBJ databases">
        <title>The complete genome sequence of Methanoculleus receptaculi DSM 18860.</title>
        <authorList>
            <person name="Lai S.-J."/>
            <person name="You Y.-T."/>
            <person name="Chen S.-C."/>
        </authorList>
    </citation>
    <scope>NUCLEOTIDE SEQUENCE [LARGE SCALE GENOMIC DNA]</scope>
    <source>
        <strain evidence="1 2">DSM 18860</strain>
    </source>
</reference>
<gene>
    <name evidence="1" type="ORF">R6Y96_05465</name>
</gene>
<sequence>MRHPRICFYVSDFGYGHAARAIALTRELQEALSAEVTIRTGSPAEFMARSLPGVEVRWGQNDPGVVMEGAAVEGEKTRAAVERWVASWDDYIATERSFLHDHQIDLVLSDIAPQPFLAAEELGIPSFGISNFTWHLIYTHLFGKTEETDRIAEAYRAADGALILPLHEPMEVFSNRREVGLVARRVTRGREDLRGLPRARPLVYLRPPEPAAIRGCTCLVPSWTEIPGTISIPPDETETQDWIAACDLVVSKPGYSSISEAIRAGVPMALFRREGFAEDDHLISGIERMGIGREIPAAAVLDGSWVGDLDSLTGLRENFDRIDDLFKRDGTKECIDILREMV</sequence>
<dbReference type="GeneID" id="85732584"/>
<dbReference type="EMBL" id="CP137642">
    <property type="protein sequence ID" value="WOX56775.1"/>
    <property type="molecule type" value="Genomic_DNA"/>
</dbReference>
<name>A0AAX4FSN3_9EURY</name>
<dbReference type="Gene3D" id="3.40.50.2000">
    <property type="entry name" value="Glycogen Phosphorylase B"/>
    <property type="match status" value="2"/>
</dbReference>
<keyword evidence="2" id="KW-1185">Reference proteome</keyword>
<evidence type="ECO:0000313" key="1">
    <source>
        <dbReference type="EMBL" id="WOX56775.1"/>
    </source>
</evidence>
<evidence type="ECO:0000313" key="2">
    <source>
        <dbReference type="Proteomes" id="UP001305652"/>
    </source>
</evidence>
<dbReference type="Proteomes" id="UP001305652">
    <property type="component" value="Chromosome"/>
</dbReference>
<dbReference type="SUPFAM" id="SSF53756">
    <property type="entry name" value="UDP-Glycosyltransferase/glycogen phosphorylase"/>
    <property type="match status" value="1"/>
</dbReference>
<accession>A0AAX4FSN3</accession>
<dbReference type="RefSeq" id="WP_318620183.1">
    <property type="nucleotide sequence ID" value="NZ_CP137642.1"/>
</dbReference>
<dbReference type="KEGG" id="mrc:R6Y96_05465"/>
<protein>
    <recommendedName>
        <fullName evidence="3">Glycosyl transferase family 28 C-terminal domain-containing protein</fullName>
    </recommendedName>
</protein>